<evidence type="ECO:0000256" key="11">
    <source>
        <dbReference type="ARBA" id="ARBA00023136"/>
    </source>
</evidence>
<keyword evidence="3 13" id="KW-0813">Transport</keyword>
<accession>A0A336MJ81</accession>
<dbReference type="EMBL" id="UFQT01001315">
    <property type="protein sequence ID" value="SSX29990.1"/>
    <property type="molecule type" value="Genomic_DNA"/>
</dbReference>
<reference evidence="14" key="1">
    <citation type="submission" date="2018-04" db="EMBL/GenBank/DDBJ databases">
        <authorList>
            <person name="Go L.Y."/>
            <person name="Mitchell J.A."/>
        </authorList>
    </citation>
    <scope>NUCLEOTIDE SEQUENCE</scope>
    <source>
        <tissue evidence="14">Whole organism</tissue>
    </source>
</reference>
<evidence type="ECO:0000313" key="15">
    <source>
        <dbReference type="EMBL" id="SSX29990.1"/>
    </source>
</evidence>
<dbReference type="AlphaFoldDB" id="A0A336MJ81"/>
<dbReference type="VEuPathDB" id="VectorBase:CSON013171"/>
<keyword evidence="5 12" id="KW-0812">Transmembrane</keyword>
<sequence>MNFDDYEQLPVSSMGANMTAGAIAGVMEHCVMYPLDSVKTRMQSLSHISTTISTTLGDMIKKEGIMRPIRGMGAVVLGAGPAHALYFGTYEHTKELLAKVTVNNNVSYVLSAVTATLIHDAISNPTEVIKQRLQMYNSPYKSVIHCAQMVYQQEGMRAFYRSYMTQLCMNLPYQAIHFSTYEFFQNLLNKERKYDPRVHVIAGGAAGASAAALTTPLDVCKTLLNTQEDGVGKTQGLIQAVKKVYNVAGISGFFKGMQPRILYQMPATAICWSTYEFFKYLLNRTHKSNLEPKDVVTLGTSGVERLTYVLPVTASVSAETTSSAITAASGTVARELPGMKPRELPAMSGAGMYGALSFNTMHSSDTSINDISCSRRGSGSV</sequence>
<dbReference type="FunFam" id="1.50.40.10:FF:000029">
    <property type="entry name" value="Solute carrier family 25 member 28"/>
    <property type="match status" value="1"/>
</dbReference>
<dbReference type="VEuPathDB" id="VectorBase:CSON001943"/>
<dbReference type="EMBL" id="UFQS01000655">
    <property type="protein sequence ID" value="SSX05819.1"/>
    <property type="molecule type" value="Genomic_DNA"/>
</dbReference>
<dbReference type="Gene3D" id="1.50.40.10">
    <property type="entry name" value="Mitochondrial carrier domain"/>
    <property type="match status" value="1"/>
</dbReference>
<evidence type="ECO:0000256" key="13">
    <source>
        <dbReference type="RuleBase" id="RU000488"/>
    </source>
</evidence>
<gene>
    <name evidence="15" type="primary">CSON001943</name>
    <name evidence="14" type="synonym">CSON013171</name>
</gene>
<dbReference type="GO" id="GO:0015093">
    <property type="term" value="F:ferrous iron transmembrane transporter activity"/>
    <property type="evidence" value="ECO:0007669"/>
    <property type="project" value="TreeGrafter"/>
</dbReference>
<dbReference type="GO" id="GO:0005743">
    <property type="term" value="C:mitochondrial inner membrane"/>
    <property type="evidence" value="ECO:0007669"/>
    <property type="project" value="UniProtKB-SubCell"/>
</dbReference>
<evidence type="ECO:0000256" key="10">
    <source>
        <dbReference type="ARBA" id="ARBA00023128"/>
    </source>
</evidence>
<evidence type="ECO:0000256" key="1">
    <source>
        <dbReference type="ARBA" id="ARBA00004448"/>
    </source>
</evidence>
<comment type="similarity">
    <text evidence="2 13">Belongs to the mitochondrial carrier (TC 2.A.29) family.</text>
</comment>
<evidence type="ECO:0000256" key="3">
    <source>
        <dbReference type="ARBA" id="ARBA00022448"/>
    </source>
</evidence>
<feature type="repeat" description="Solcar" evidence="12">
    <location>
        <begin position="12"/>
        <end position="96"/>
    </location>
</feature>
<dbReference type="PANTHER" id="PTHR45758">
    <property type="entry name" value="MITOFERRIN-1-RELATED"/>
    <property type="match status" value="1"/>
</dbReference>
<keyword evidence="11 12" id="KW-0472">Membrane</keyword>
<comment type="subcellular location">
    <subcellularLocation>
        <location evidence="1">Mitochondrion inner membrane</location>
        <topology evidence="1">Multi-pass membrane protein</topology>
    </subcellularLocation>
</comment>
<name>A0A336MJ81_CULSO</name>
<dbReference type="InterPro" id="IPR018108">
    <property type="entry name" value="MCP_transmembrane"/>
</dbReference>
<evidence type="ECO:0000313" key="14">
    <source>
        <dbReference type="EMBL" id="SSX05819.1"/>
    </source>
</evidence>
<reference evidence="15" key="2">
    <citation type="submission" date="2018-07" db="EMBL/GenBank/DDBJ databases">
        <authorList>
            <person name="Quirk P.G."/>
            <person name="Krulwich T.A."/>
        </authorList>
    </citation>
    <scope>NUCLEOTIDE SEQUENCE</scope>
</reference>
<protein>
    <submittedName>
        <fullName evidence="15">CSON001943 protein</fullName>
    </submittedName>
    <submittedName>
        <fullName evidence="14">CSON013171 protein</fullName>
    </submittedName>
</protein>
<keyword evidence="9" id="KW-0406">Ion transport</keyword>
<evidence type="ECO:0000256" key="12">
    <source>
        <dbReference type="PROSITE-ProRule" id="PRU00282"/>
    </source>
</evidence>
<evidence type="ECO:0000256" key="2">
    <source>
        <dbReference type="ARBA" id="ARBA00006375"/>
    </source>
</evidence>
<evidence type="ECO:0000256" key="8">
    <source>
        <dbReference type="ARBA" id="ARBA00023004"/>
    </source>
</evidence>
<dbReference type="EMBL" id="UFQT01000655">
    <property type="protein sequence ID" value="SSX26178.1"/>
    <property type="molecule type" value="Genomic_DNA"/>
</dbReference>
<evidence type="ECO:0000256" key="7">
    <source>
        <dbReference type="ARBA" id="ARBA00022989"/>
    </source>
</evidence>
<proteinExistence type="inferred from homology"/>
<feature type="repeat" description="Solcar" evidence="12">
    <location>
        <begin position="194"/>
        <end position="281"/>
    </location>
</feature>
<evidence type="ECO:0000256" key="6">
    <source>
        <dbReference type="ARBA" id="ARBA00022792"/>
    </source>
</evidence>
<organism evidence="15">
    <name type="scientific">Culicoides sonorensis</name>
    <name type="common">Biting midge</name>
    <dbReference type="NCBI Taxonomy" id="179676"/>
    <lineage>
        <taxon>Eukaryota</taxon>
        <taxon>Metazoa</taxon>
        <taxon>Ecdysozoa</taxon>
        <taxon>Arthropoda</taxon>
        <taxon>Hexapoda</taxon>
        <taxon>Insecta</taxon>
        <taxon>Pterygota</taxon>
        <taxon>Neoptera</taxon>
        <taxon>Endopterygota</taxon>
        <taxon>Diptera</taxon>
        <taxon>Nematocera</taxon>
        <taxon>Chironomoidea</taxon>
        <taxon>Ceratopogonidae</taxon>
        <taxon>Ceratopogoninae</taxon>
        <taxon>Culicoides</taxon>
        <taxon>Monoculicoides</taxon>
    </lineage>
</organism>
<keyword evidence="6" id="KW-0999">Mitochondrion inner membrane</keyword>
<keyword evidence="10" id="KW-0496">Mitochondrion</keyword>
<dbReference type="GO" id="GO:0048250">
    <property type="term" value="P:iron import into the mitochondrion"/>
    <property type="evidence" value="ECO:0007669"/>
    <property type="project" value="TreeGrafter"/>
</dbReference>
<keyword evidence="8" id="KW-0408">Iron</keyword>
<dbReference type="InterPro" id="IPR023395">
    <property type="entry name" value="MCP_dom_sf"/>
</dbReference>
<feature type="repeat" description="Solcar" evidence="12">
    <location>
        <begin position="103"/>
        <end position="187"/>
    </location>
</feature>
<keyword evidence="4" id="KW-0410">Iron transport</keyword>
<dbReference type="Pfam" id="PF00153">
    <property type="entry name" value="Mito_carr"/>
    <property type="match status" value="3"/>
</dbReference>
<dbReference type="SUPFAM" id="SSF103506">
    <property type="entry name" value="Mitochondrial carrier"/>
    <property type="match status" value="1"/>
</dbReference>
<evidence type="ECO:0000256" key="9">
    <source>
        <dbReference type="ARBA" id="ARBA00023065"/>
    </source>
</evidence>
<dbReference type="PANTHER" id="PTHR45758:SF20">
    <property type="entry name" value="MITOFERRIN-2"/>
    <property type="match status" value="1"/>
</dbReference>
<evidence type="ECO:0000256" key="4">
    <source>
        <dbReference type="ARBA" id="ARBA00022496"/>
    </source>
</evidence>
<dbReference type="PROSITE" id="PS50920">
    <property type="entry name" value="SOLCAR"/>
    <property type="match status" value="3"/>
</dbReference>
<evidence type="ECO:0000256" key="5">
    <source>
        <dbReference type="ARBA" id="ARBA00022692"/>
    </source>
</evidence>
<keyword evidence="7" id="KW-1133">Transmembrane helix</keyword>
<dbReference type="OMA" id="WRPMRGM"/>